<proteinExistence type="predicted"/>
<protein>
    <submittedName>
        <fullName evidence="3">Anti-sigma regulatory factor (Ser/Thr protein kinase)</fullName>
    </submittedName>
</protein>
<evidence type="ECO:0000256" key="1">
    <source>
        <dbReference type="ARBA" id="ARBA00022527"/>
    </source>
</evidence>
<keyword evidence="1" id="KW-0808">Transferase</keyword>
<gene>
    <name evidence="3" type="ORF">F4553_000270</name>
</gene>
<dbReference type="PANTHER" id="PTHR35526">
    <property type="entry name" value="ANTI-SIGMA-F FACTOR RSBW-RELATED"/>
    <property type="match status" value="1"/>
</dbReference>
<dbReference type="InterPro" id="IPR036890">
    <property type="entry name" value="HATPase_C_sf"/>
</dbReference>
<reference evidence="3 4" key="1">
    <citation type="submission" date="2020-08" db="EMBL/GenBank/DDBJ databases">
        <title>Sequencing the genomes of 1000 actinobacteria strains.</title>
        <authorList>
            <person name="Klenk H.-P."/>
        </authorList>
    </citation>
    <scope>NUCLEOTIDE SEQUENCE [LARGE SCALE GENOMIC DNA]</scope>
    <source>
        <strain evidence="3 4">DSM 45362</strain>
    </source>
</reference>
<accession>A0A841BJ14</accession>
<sequence length="127" mass="13688">MAEPNAVYLEFTLNGLALVRGLVRDAAAEAGCGSRSDDLVLAVSELATNAIRHGGGRGRLTVERTADGLVVEVQDWGPGLHRDLARDRPQPTTQGGRGLWITRKLFPDLAMINRSDGLTARLFLRPA</sequence>
<dbReference type="Gene3D" id="3.30.565.10">
    <property type="entry name" value="Histidine kinase-like ATPase, C-terminal domain"/>
    <property type="match status" value="1"/>
</dbReference>
<dbReference type="InterPro" id="IPR003594">
    <property type="entry name" value="HATPase_dom"/>
</dbReference>
<evidence type="ECO:0000259" key="2">
    <source>
        <dbReference type="Pfam" id="PF13581"/>
    </source>
</evidence>
<dbReference type="Proteomes" id="UP000587527">
    <property type="component" value="Unassembled WGS sequence"/>
</dbReference>
<comment type="caution">
    <text evidence="3">The sequence shown here is derived from an EMBL/GenBank/DDBJ whole genome shotgun (WGS) entry which is preliminary data.</text>
</comment>
<keyword evidence="4" id="KW-1185">Reference proteome</keyword>
<evidence type="ECO:0000313" key="3">
    <source>
        <dbReference type="EMBL" id="MBB5866891.1"/>
    </source>
</evidence>
<keyword evidence="1" id="KW-0723">Serine/threonine-protein kinase</keyword>
<dbReference type="PANTHER" id="PTHR35526:SF3">
    <property type="entry name" value="ANTI-SIGMA-F FACTOR RSBW"/>
    <property type="match status" value="1"/>
</dbReference>
<dbReference type="RefSeq" id="WP_184831036.1">
    <property type="nucleotide sequence ID" value="NZ_JACHMN010000001.1"/>
</dbReference>
<dbReference type="EMBL" id="JACHMN010000001">
    <property type="protein sequence ID" value="MBB5866891.1"/>
    <property type="molecule type" value="Genomic_DNA"/>
</dbReference>
<organism evidence="3 4">
    <name type="scientific">Allocatelliglobosispora scoriae</name>
    <dbReference type="NCBI Taxonomy" id="643052"/>
    <lineage>
        <taxon>Bacteria</taxon>
        <taxon>Bacillati</taxon>
        <taxon>Actinomycetota</taxon>
        <taxon>Actinomycetes</taxon>
        <taxon>Micromonosporales</taxon>
        <taxon>Micromonosporaceae</taxon>
        <taxon>Allocatelliglobosispora</taxon>
    </lineage>
</organism>
<dbReference type="AlphaFoldDB" id="A0A841BJ14"/>
<dbReference type="SUPFAM" id="SSF55874">
    <property type="entry name" value="ATPase domain of HSP90 chaperone/DNA topoisomerase II/histidine kinase"/>
    <property type="match status" value="1"/>
</dbReference>
<feature type="domain" description="Histidine kinase/HSP90-like ATPase" evidence="2">
    <location>
        <begin position="12"/>
        <end position="120"/>
    </location>
</feature>
<dbReference type="GO" id="GO:0004674">
    <property type="term" value="F:protein serine/threonine kinase activity"/>
    <property type="evidence" value="ECO:0007669"/>
    <property type="project" value="UniProtKB-KW"/>
</dbReference>
<dbReference type="CDD" id="cd16936">
    <property type="entry name" value="HATPase_RsbW-like"/>
    <property type="match status" value="1"/>
</dbReference>
<keyword evidence="1" id="KW-0418">Kinase</keyword>
<name>A0A841BJ14_9ACTN</name>
<dbReference type="InterPro" id="IPR050267">
    <property type="entry name" value="Anti-sigma-factor_SerPK"/>
</dbReference>
<evidence type="ECO:0000313" key="4">
    <source>
        <dbReference type="Proteomes" id="UP000587527"/>
    </source>
</evidence>
<dbReference type="Pfam" id="PF13581">
    <property type="entry name" value="HATPase_c_2"/>
    <property type="match status" value="1"/>
</dbReference>